<sequence length="261" mass="28335">MSLAKRVLGQCGIEVSCLGLGTVKFGRNQGVKYPAGFSLPEDKEILSLLSQAKELGINLLDTAPAYGISEQRLGRLLQNRQDWVICTKVGEEFTGGKSFYNFSAEHTRQSIERSLRELKTDYLDIVLIHSDGADLRIIESSDCIETLMQMQKDGLIKAIGMSTKTVDGGIKAVELLDIVMVTYNPSNVDDEKVIDSALALNKGILIKKALNSGHDCIASNNSAENNLRFALSRAGVGSVIVGTINPAHLEENVRAVQQIDG</sequence>
<proteinExistence type="predicted"/>
<evidence type="ECO:0000313" key="2">
    <source>
        <dbReference type="EMBL" id="PCJ25443.1"/>
    </source>
</evidence>
<dbReference type="AlphaFoldDB" id="A0A2A5B1P3"/>
<dbReference type="SUPFAM" id="SSF51430">
    <property type="entry name" value="NAD(P)-linked oxidoreductase"/>
    <property type="match status" value="1"/>
</dbReference>
<dbReference type="Gene3D" id="3.20.20.100">
    <property type="entry name" value="NADP-dependent oxidoreductase domain"/>
    <property type="match status" value="1"/>
</dbReference>
<evidence type="ECO:0000313" key="3">
    <source>
        <dbReference type="Proteomes" id="UP000218327"/>
    </source>
</evidence>
<dbReference type="CDD" id="cd19095">
    <property type="entry name" value="AKR_PA4992-like"/>
    <property type="match status" value="1"/>
</dbReference>
<dbReference type="InterPro" id="IPR023210">
    <property type="entry name" value="NADP_OxRdtase_dom"/>
</dbReference>
<accession>A0A2A5B1P3</accession>
<evidence type="ECO:0000259" key="1">
    <source>
        <dbReference type="Pfam" id="PF00248"/>
    </source>
</evidence>
<dbReference type="PRINTS" id="PR00069">
    <property type="entry name" value="ALDKETRDTASE"/>
</dbReference>
<dbReference type="GO" id="GO:0016491">
    <property type="term" value="F:oxidoreductase activity"/>
    <property type="evidence" value="ECO:0007669"/>
    <property type="project" value="InterPro"/>
</dbReference>
<organism evidence="2 3">
    <name type="scientific">SAR86 cluster bacterium</name>
    <dbReference type="NCBI Taxonomy" id="2030880"/>
    <lineage>
        <taxon>Bacteria</taxon>
        <taxon>Pseudomonadati</taxon>
        <taxon>Pseudomonadota</taxon>
        <taxon>Gammaproteobacteria</taxon>
        <taxon>SAR86 cluster</taxon>
    </lineage>
</organism>
<feature type="domain" description="NADP-dependent oxidoreductase" evidence="1">
    <location>
        <begin position="18"/>
        <end position="213"/>
    </location>
</feature>
<protein>
    <submittedName>
        <fullName evidence="2">Aldo/keto reductase</fullName>
    </submittedName>
</protein>
<dbReference type="EMBL" id="NVVJ01000017">
    <property type="protein sequence ID" value="PCJ25443.1"/>
    <property type="molecule type" value="Genomic_DNA"/>
</dbReference>
<dbReference type="Proteomes" id="UP000218327">
    <property type="component" value="Unassembled WGS sequence"/>
</dbReference>
<name>A0A2A5B1P3_9GAMM</name>
<dbReference type="InterPro" id="IPR036812">
    <property type="entry name" value="NAD(P)_OxRdtase_dom_sf"/>
</dbReference>
<dbReference type="InterPro" id="IPR020471">
    <property type="entry name" value="AKR"/>
</dbReference>
<gene>
    <name evidence="2" type="ORF">COA96_07350</name>
</gene>
<dbReference type="InterPro" id="IPR053135">
    <property type="entry name" value="AKR2_Oxidoreductase"/>
</dbReference>
<dbReference type="Pfam" id="PF00248">
    <property type="entry name" value="Aldo_ket_red"/>
    <property type="match status" value="1"/>
</dbReference>
<reference evidence="3" key="1">
    <citation type="submission" date="2017-08" db="EMBL/GenBank/DDBJ databases">
        <title>A dynamic microbial community with high functional redundancy inhabits the cold, oxic subseafloor aquifer.</title>
        <authorList>
            <person name="Tully B.J."/>
            <person name="Wheat C.G."/>
            <person name="Glazer B.T."/>
            <person name="Huber J.A."/>
        </authorList>
    </citation>
    <scope>NUCLEOTIDE SEQUENCE [LARGE SCALE GENOMIC DNA]</scope>
</reference>
<dbReference type="PANTHER" id="PTHR43312:SF1">
    <property type="entry name" value="NADP-DEPENDENT OXIDOREDUCTASE DOMAIN-CONTAINING PROTEIN"/>
    <property type="match status" value="1"/>
</dbReference>
<comment type="caution">
    <text evidence="2">The sequence shown here is derived from an EMBL/GenBank/DDBJ whole genome shotgun (WGS) entry which is preliminary data.</text>
</comment>
<dbReference type="PANTHER" id="PTHR43312">
    <property type="entry name" value="D-THREO-ALDOSE 1-DEHYDROGENASE"/>
    <property type="match status" value="1"/>
</dbReference>